<dbReference type="GO" id="GO:0003677">
    <property type="term" value="F:DNA binding"/>
    <property type="evidence" value="ECO:0007669"/>
    <property type="project" value="UniProtKB-KW"/>
</dbReference>
<dbReference type="InterPro" id="IPR036390">
    <property type="entry name" value="WH_DNA-bd_sf"/>
</dbReference>
<dbReference type="SUPFAM" id="SSF46785">
    <property type="entry name" value="Winged helix' DNA-binding domain"/>
    <property type="match status" value="1"/>
</dbReference>
<dbReference type="SMART" id="SM00347">
    <property type="entry name" value="HTH_MARR"/>
    <property type="match status" value="1"/>
</dbReference>
<dbReference type="Proteomes" id="UP000325516">
    <property type="component" value="Chromosome"/>
</dbReference>
<dbReference type="InterPro" id="IPR000835">
    <property type="entry name" value="HTH_MarR-typ"/>
</dbReference>
<reference evidence="6" key="1">
    <citation type="submission" date="2019-09" db="EMBL/GenBank/DDBJ databases">
        <title>Mumia zhuanghuii sp. nov. isolated from the intestinal contents of plateau pika (Ochotona curzoniae) in the Qinghai-Tibet plateau of China.</title>
        <authorList>
            <person name="Tian Z."/>
        </authorList>
    </citation>
    <scope>NUCLEOTIDE SEQUENCE [LARGE SCALE GENOMIC DNA]</scope>
    <source>
        <strain evidence="6">L-031</strain>
    </source>
</reference>
<keyword evidence="2" id="KW-0238">DNA-binding</keyword>
<dbReference type="KEGG" id="mlz:F6J85_09320"/>
<keyword evidence="6" id="KW-1185">Reference proteome</keyword>
<keyword evidence="3" id="KW-0804">Transcription</keyword>
<gene>
    <name evidence="5" type="ORF">F6J85_09320</name>
</gene>
<evidence type="ECO:0000313" key="5">
    <source>
        <dbReference type="EMBL" id="QEW03284.1"/>
    </source>
</evidence>
<dbReference type="AlphaFoldDB" id="A0A5J6L432"/>
<dbReference type="GO" id="GO:0003700">
    <property type="term" value="F:DNA-binding transcription factor activity"/>
    <property type="evidence" value="ECO:0007669"/>
    <property type="project" value="InterPro"/>
</dbReference>
<keyword evidence="1" id="KW-0805">Transcription regulation</keyword>
<feature type="domain" description="HTH marR-type" evidence="4">
    <location>
        <begin position="37"/>
        <end position="168"/>
    </location>
</feature>
<dbReference type="InterPro" id="IPR039422">
    <property type="entry name" value="MarR/SlyA-like"/>
</dbReference>
<dbReference type="PANTHER" id="PTHR33164">
    <property type="entry name" value="TRANSCRIPTIONAL REGULATOR, MARR FAMILY"/>
    <property type="match status" value="1"/>
</dbReference>
<sequence length="173" mass="18544">MGVSHDLLATASSGYARGMGSPHEQAEADAVLPPRLAASTPYLLTRAVRSAARLSQSHFAGEALRFPHYVALCWLEHLGPCAQRDLARAMSADPSDLVTVLGALDDAGLLTREHDPADRRRNLLAVTETGHIWLSERHARARDYDAILCSATSDGGAALRRQLTALVVTDPAL</sequence>
<dbReference type="InterPro" id="IPR036388">
    <property type="entry name" value="WH-like_DNA-bd_sf"/>
</dbReference>
<dbReference type="Gene3D" id="1.10.10.10">
    <property type="entry name" value="Winged helix-like DNA-binding domain superfamily/Winged helix DNA-binding domain"/>
    <property type="match status" value="1"/>
</dbReference>
<dbReference type="PANTHER" id="PTHR33164:SF64">
    <property type="entry name" value="TRANSCRIPTIONAL REGULATOR SLYA"/>
    <property type="match status" value="1"/>
</dbReference>
<evidence type="ECO:0000256" key="3">
    <source>
        <dbReference type="ARBA" id="ARBA00023163"/>
    </source>
</evidence>
<accession>A0A5J6L432</accession>
<evidence type="ECO:0000313" key="6">
    <source>
        <dbReference type="Proteomes" id="UP000325516"/>
    </source>
</evidence>
<dbReference type="Pfam" id="PF01047">
    <property type="entry name" value="MarR"/>
    <property type="match status" value="1"/>
</dbReference>
<protein>
    <submittedName>
        <fullName evidence="5">Winged helix-turn-helix transcriptional regulator</fullName>
    </submittedName>
</protein>
<evidence type="ECO:0000256" key="1">
    <source>
        <dbReference type="ARBA" id="ARBA00023015"/>
    </source>
</evidence>
<evidence type="ECO:0000256" key="2">
    <source>
        <dbReference type="ARBA" id="ARBA00023125"/>
    </source>
</evidence>
<organism evidence="5 6">
    <name type="scientific">Microbacterium lushaniae</name>
    <dbReference type="NCBI Taxonomy" id="2614639"/>
    <lineage>
        <taxon>Bacteria</taxon>
        <taxon>Bacillati</taxon>
        <taxon>Actinomycetota</taxon>
        <taxon>Actinomycetes</taxon>
        <taxon>Micrococcales</taxon>
        <taxon>Microbacteriaceae</taxon>
        <taxon>Microbacterium</taxon>
    </lineage>
</organism>
<dbReference type="PROSITE" id="PS50995">
    <property type="entry name" value="HTH_MARR_2"/>
    <property type="match status" value="1"/>
</dbReference>
<proteinExistence type="predicted"/>
<dbReference type="EMBL" id="CP044232">
    <property type="protein sequence ID" value="QEW03284.1"/>
    <property type="molecule type" value="Genomic_DNA"/>
</dbReference>
<dbReference type="GO" id="GO:0006950">
    <property type="term" value="P:response to stress"/>
    <property type="evidence" value="ECO:0007669"/>
    <property type="project" value="TreeGrafter"/>
</dbReference>
<evidence type="ECO:0000259" key="4">
    <source>
        <dbReference type="PROSITE" id="PS50995"/>
    </source>
</evidence>
<name>A0A5J6L432_9MICO</name>